<organism evidence="19 20">
    <name type="scientific">Acanthoscelides obtectus</name>
    <name type="common">Bean weevil</name>
    <name type="synonym">Bruchus obtectus</name>
    <dbReference type="NCBI Taxonomy" id="200917"/>
    <lineage>
        <taxon>Eukaryota</taxon>
        <taxon>Metazoa</taxon>
        <taxon>Ecdysozoa</taxon>
        <taxon>Arthropoda</taxon>
        <taxon>Hexapoda</taxon>
        <taxon>Insecta</taxon>
        <taxon>Pterygota</taxon>
        <taxon>Neoptera</taxon>
        <taxon>Endopterygota</taxon>
        <taxon>Coleoptera</taxon>
        <taxon>Polyphaga</taxon>
        <taxon>Cucujiformia</taxon>
        <taxon>Chrysomeloidea</taxon>
        <taxon>Chrysomelidae</taxon>
        <taxon>Bruchinae</taxon>
        <taxon>Bruchini</taxon>
        <taxon>Acanthoscelides</taxon>
    </lineage>
</organism>
<dbReference type="PANTHER" id="PTHR11523:SF31">
    <property type="entry name" value="AT04468P-RELATED"/>
    <property type="match status" value="1"/>
</dbReference>
<dbReference type="PANTHER" id="PTHR11523">
    <property type="entry name" value="SODIUM/POTASSIUM-DEPENDENT ATPASE BETA SUBUNIT"/>
    <property type="match status" value="1"/>
</dbReference>
<evidence type="ECO:0000256" key="17">
    <source>
        <dbReference type="ARBA" id="ARBA00025540"/>
    </source>
</evidence>
<comment type="caution">
    <text evidence="19">The sequence shown here is derived from an EMBL/GenBank/DDBJ whole genome shotgun (WGS) entry which is preliminary data.</text>
</comment>
<evidence type="ECO:0000313" key="19">
    <source>
        <dbReference type="EMBL" id="CAH1971625.1"/>
    </source>
</evidence>
<accession>A0A9P0KDB8</accession>
<keyword evidence="15" id="KW-0325">Glycoprotein</keyword>
<keyword evidence="14" id="KW-1015">Disulfide bond</keyword>
<sequence>MAISKQQQQNDEKDNGGEFQFYTPEQLTRWEKFRRAIYDPQNNQILGRTPKSWGQLFLFYSIFYMVLAALFAICMQGLFATLDDNQPTWTMENSLIGVNPGLGFRPISPRTEEGSLIWYNITNQTTINKWVKLADEFLKPYKEPQTGENFVNCNFDKPPGPNQVCITSVNQLGNCHPSKKYGFNSSSPCVFLKLNRIYGWKPDFYTTPLEDMPDGLKQHIKTRQGEEKKQIWVTCNGINDFDKENIRGFNYHPRGFASYYYPYKNPKNYLSPIIGVEIVNITPNVIVNIECRAWAKNIIYRGGSLNRAGSVTFEVQVDSEYKPA</sequence>
<evidence type="ECO:0000313" key="20">
    <source>
        <dbReference type="Proteomes" id="UP001152888"/>
    </source>
</evidence>
<dbReference type="InterPro" id="IPR000402">
    <property type="entry name" value="Na/K_ATPase_sub_beta"/>
</dbReference>
<reference evidence="19" key="1">
    <citation type="submission" date="2022-03" db="EMBL/GenBank/DDBJ databases">
        <authorList>
            <person name="Sayadi A."/>
        </authorList>
    </citation>
    <scope>NUCLEOTIDE SEQUENCE</scope>
</reference>
<evidence type="ECO:0000256" key="11">
    <source>
        <dbReference type="ARBA" id="ARBA00023053"/>
    </source>
</evidence>
<keyword evidence="6" id="KW-0740">Sodium/potassium transport</keyword>
<evidence type="ECO:0000256" key="2">
    <source>
        <dbReference type="ARBA" id="ARBA00005876"/>
    </source>
</evidence>
<evidence type="ECO:0000256" key="18">
    <source>
        <dbReference type="SAM" id="Phobius"/>
    </source>
</evidence>
<evidence type="ECO:0000256" key="5">
    <source>
        <dbReference type="ARBA" id="ARBA00022538"/>
    </source>
</evidence>
<keyword evidence="4" id="KW-1003">Cell membrane</keyword>
<keyword evidence="8" id="KW-0630">Potassium</keyword>
<keyword evidence="20" id="KW-1185">Reference proteome</keyword>
<evidence type="ECO:0000256" key="3">
    <source>
        <dbReference type="ARBA" id="ARBA00022448"/>
    </source>
</evidence>
<keyword evidence="12" id="KW-0406">Ion transport</keyword>
<keyword evidence="5" id="KW-0633">Potassium transport</keyword>
<evidence type="ECO:0000256" key="6">
    <source>
        <dbReference type="ARBA" id="ARBA00022607"/>
    </source>
</evidence>
<dbReference type="GO" id="GO:0005890">
    <property type="term" value="C:sodium:potassium-exchanging ATPase complex"/>
    <property type="evidence" value="ECO:0007669"/>
    <property type="project" value="InterPro"/>
</dbReference>
<evidence type="ECO:0000256" key="7">
    <source>
        <dbReference type="ARBA" id="ARBA00022692"/>
    </source>
</evidence>
<evidence type="ECO:0000256" key="9">
    <source>
        <dbReference type="ARBA" id="ARBA00022968"/>
    </source>
</evidence>
<protein>
    <submittedName>
        <fullName evidence="19">Uncharacterized protein</fullName>
    </submittedName>
</protein>
<keyword evidence="9" id="KW-0735">Signal-anchor</keyword>
<evidence type="ECO:0000256" key="8">
    <source>
        <dbReference type="ARBA" id="ARBA00022958"/>
    </source>
</evidence>
<evidence type="ECO:0000256" key="15">
    <source>
        <dbReference type="ARBA" id="ARBA00023180"/>
    </source>
</evidence>
<dbReference type="GO" id="GO:0036376">
    <property type="term" value="P:sodium ion export across plasma membrane"/>
    <property type="evidence" value="ECO:0007669"/>
    <property type="project" value="TreeGrafter"/>
</dbReference>
<dbReference type="Proteomes" id="UP001152888">
    <property type="component" value="Unassembled WGS sequence"/>
</dbReference>
<evidence type="ECO:0000256" key="13">
    <source>
        <dbReference type="ARBA" id="ARBA00023136"/>
    </source>
</evidence>
<dbReference type="GO" id="GO:0030007">
    <property type="term" value="P:intracellular potassium ion homeostasis"/>
    <property type="evidence" value="ECO:0007669"/>
    <property type="project" value="TreeGrafter"/>
</dbReference>
<comment type="function">
    <text evidence="17">This is the non-catalytic component of the active enzyme, which catalyzes the hydrolysis of ATP coupled with the exchange of Na(+) and K(+) ions across the plasma membrane. The beta subunit regulates, through assembly of alpha/beta heterodimers, the number of sodium pumps transported to the plasma membrane.</text>
</comment>
<keyword evidence="16" id="KW-0739">Sodium transport</keyword>
<dbReference type="OrthoDB" id="5912413at2759"/>
<dbReference type="EMBL" id="CAKOFQ010006787">
    <property type="protein sequence ID" value="CAH1971625.1"/>
    <property type="molecule type" value="Genomic_DNA"/>
</dbReference>
<evidence type="ECO:0000256" key="12">
    <source>
        <dbReference type="ARBA" id="ARBA00023065"/>
    </source>
</evidence>
<comment type="similarity">
    <text evidence="2">Belongs to the X(+)/potassium ATPases subunit beta family.</text>
</comment>
<keyword evidence="13 18" id="KW-0472">Membrane</keyword>
<dbReference type="GO" id="GO:0006883">
    <property type="term" value="P:intracellular sodium ion homeostasis"/>
    <property type="evidence" value="ECO:0007669"/>
    <property type="project" value="TreeGrafter"/>
</dbReference>
<evidence type="ECO:0000256" key="16">
    <source>
        <dbReference type="ARBA" id="ARBA00023201"/>
    </source>
</evidence>
<gene>
    <name evidence="19" type="ORF">ACAOBT_LOCUS9524</name>
</gene>
<dbReference type="InterPro" id="IPR038702">
    <property type="entry name" value="Na/K_ATPase_sub_beta_sf"/>
</dbReference>
<dbReference type="Pfam" id="PF00287">
    <property type="entry name" value="Na_K-ATPase"/>
    <property type="match status" value="1"/>
</dbReference>
<comment type="subcellular location">
    <subcellularLocation>
        <location evidence="1">Cell membrane</location>
        <topology evidence="1">Single-pass type II membrane protein</topology>
    </subcellularLocation>
</comment>
<name>A0A9P0KDB8_ACAOB</name>
<evidence type="ECO:0000256" key="1">
    <source>
        <dbReference type="ARBA" id="ARBA00004401"/>
    </source>
</evidence>
<keyword evidence="10 18" id="KW-1133">Transmembrane helix</keyword>
<keyword evidence="7 18" id="KW-0812">Transmembrane</keyword>
<evidence type="ECO:0000256" key="14">
    <source>
        <dbReference type="ARBA" id="ARBA00023157"/>
    </source>
</evidence>
<dbReference type="AlphaFoldDB" id="A0A9P0KDB8"/>
<dbReference type="FunFam" id="2.60.40.1660:FF:000004">
    <property type="entry name" value="sodium/potassium-transporting ATPase subunit beta-2"/>
    <property type="match status" value="1"/>
</dbReference>
<keyword evidence="3" id="KW-0813">Transport</keyword>
<feature type="transmembrane region" description="Helical" evidence="18">
    <location>
        <begin position="57"/>
        <end position="79"/>
    </location>
</feature>
<proteinExistence type="inferred from homology"/>
<dbReference type="GO" id="GO:1990573">
    <property type="term" value="P:potassium ion import across plasma membrane"/>
    <property type="evidence" value="ECO:0007669"/>
    <property type="project" value="TreeGrafter"/>
</dbReference>
<evidence type="ECO:0000256" key="4">
    <source>
        <dbReference type="ARBA" id="ARBA00022475"/>
    </source>
</evidence>
<keyword evidence="11" id="KW-0915">Sodium</keyword>
<dbReference type="Gene3D" id="2.60.40.1660">
    <property type="entry name" value="Na, k-atpase alpha subunit"/>
    <property type="match status" value="1"/>
</dbReference>
<evidence type="ECO:0000256" key="10">
    <source>
        <dbReference type="ARBA" id="ARBA00022989"/>
    </source>
</evidence>
<dbReference type="GO" id="GO:0001671">
    <property type="term" value="F:ATPase activator activity"/>
    <property type="evidence" value="ECO:0007669"/>
    <property type="project" value="UniProtKB-ARBA"/>
</dbReference>